<reference evidence="9 10" key="1">
    <citation type="journal article" date="2015" name="Proc. Natl. Acad. Sci. U.S.A.">
        <title>Expanded metabolic versatility of ubiquitous nitrite-oxidizing bacteria from the genus Nitrospira.</title>
        <authorList>
            <person name="Koch H."/>
            <person name="Lucker S."/>
            <person name="Albertsen M."/>
            <person name="Kitzinger K."/>
            <person name="Herbold C."/>
            <person name="Spieck E."/>
            <person name="Nielsen P.H."/>
            <person name="Wagner M."/>
            <person name="Daims H."/>
        </authorList>
    </citation>
    <scope>NUCLEOTIDE SEQUENCE [LARGE SCALE GENOMIC DNA]</scope>
    <source>
        <strain evidence="9 10">NSP M-1</strain>
    </source>
</reference>
<feature type="transmembrane region" description="Helical" evidence="7">
    <location>
        <begin position="213"/>
        <end position="236"/>
    </location>
</feature>
<feature type="transmembrane region" description="Helical" evidence="7">
    <location>
        <begin position="317"/>
        <end position="338"/>
    </location>
</feature>
<protein>
    <submittedName>
        <fullName evidence="9">NADH-quinone oxidoreductase, membrane subunit M</fullName>
        <ecNumber evidence="9">1.6.99.5</ecNumber>
    </submittedName>
</protein>
<evidence type="ECO:0000259" key="8">
    <source>
        <dbReference type="Pfam" id="PF00361"/>
    </source>
</evidence>
<gene>
    <name evidence="9" type="primary">nuoM</name>
    <name evidence="9" type="ORF">NITMOv2_0158</name>
</gene>
<dbReference type="GO" id="GO:0016020">
    <property type="term" value="C:membrane"/>
    <property type="evidence" value="ECO:0007669"/>
    <property type="project" value="UniProtKB-SubCell"/>
</dbReference>
<dbReference type="PATRIC" id="fig|42253.5.peg.155"/>
<dbReference type="AlphaFoldDB" id="A0A0K2G6M5"/>
<comment type="similarity">
    <text evidence="2">Belongs to the complex I subunit 4 family.</text>
</comment>
<dbReference type="OrthoDB" id="9805769at2"/>
<feature type="transmembrane region" description="Helical" evidence="7">
    <location>
        <begin position="344"/>
        <end position="366"/>
    </location>
</feature>
<evidence type="ECO:0000256" key="5">
    <source>
        <dbReference type="ARBA" id="ARBA00023136"/>
    </source>
</evidence>
<keyword evidence="10" id="KW-1185">Reference proteome</keyword>
<feature type="transmembrane region" description="Helical" evidence="7">
    <location>
        <begin position="422"/>
        <end position="443"/>
    </location>
</feature>
<evidence type="ECO:0000256" key="3">
    <source>
        <dbReference type="ARBA" id="ARBA00022692"/>
    </source>
</evidence>
<dbReference type="GO" id="GO:0042773">
    <property type="term" value="P:ATP synthesis coupled electron transport"/>
    <property type="evidence" value="ECO:0007669"/>
    <property type="project" value="InterPro"/>
</dbReference>
<dbReference type="InterPro" id="IPR003918">
    <property type="entry name" value="NADH_UbQ_OxRdtase"/>
</dbReference>
<dbReference type="KEGG" id="nmv:NITMOv2_0158"/>
<proteinExistence type="inferred from homology"/>
<feature type="transmembrane region" description="Helical" evidence="7">
    <location>
        <begin position="116"/>
        <end position="135"/>
    </location>
</feature>
<dbReference type="EMBL" id="CP011801">
    <property type="protein sequence ID" value="ALA56598.1"/>
    <property type="molecule type" value="Genomic_DNA"/>
</dbReference>
<dbReference type="GO" id="GO:0003954">
    <property type="term" value="F:NADH dehydrogenase activity"/>
    <property type="evidence" value="ECO:0007669"/>
    <property type="project" value="TreeGrafter"/>
</dbReference>
<dbReference type="PANTHER" id="PTHR43507">
    <property type="entry name" value="NADH-UBIQUINONE OXIDOREDUCTASE CHAIN 4"/>
    <property type="match status" value="1"/>
</dbReference>
<dbReference type="PRINTS" id="PR01437">
    <property type="entry name" value="NUOXDRDTASE4"/>
</dbReference>
<feature type="transmembrane region" description="Helical" evidence="7">
    <location>
        <begin position="386"/>
        <end position="402"/>
    </location>
</feature>
<keyword evidence="9" id="KW-0560">Oxidoreductase</keyword>
<dbReference type="Proteomes" id="UP000069205">
    <property type="component" value="Chromosome"/>
</dbReference>
<name>A0A0K2G6M5_NITMO</name>
<feature type="transmembrane region" description="Helical" evidence="7">
    <location>
        <begin position="464"/>
        <end position="482"/>
    </location>
</feature>
<dbReference type="Pfam" id="PF00361">
    <property type="entry name" value="Proton_antipo_M"/>
    <property type="match status" value="1"/>
</dbReference>
<feature type="transmembrane region" description="Helical" evidence="7">
    <location>
        <begin position="256"/>
        <end position="277"/>
    </location>
</feature>
<sequence length="534" mass="59173">MLEELAAGFPFLSCLLFLPVVGAAVLWLFDEEDMVRTAALFVSLVELVFAVFVLIRFVPESAAIQFAERIQWIPALGISYHLGVDGISVLFVGLTAFLTVLVVIYSWDTVRHQVKLYMMCLLALETTTMGVFVSLDLILFFVFWELMLIPSYFLIKLWGGGAERHYAALKYVLYTLLGSVFMLVGIALLNINFHQWASLHRTDQVYSFDLLELLTVPVPLSQQILIFWLMFLGFAFKAPVFPFHTWLPDALLEGPIGMAVVLAGLKLGTFGFMRFSIPLLPDAAKSETVVTVVVVLGLCAILYGAWMALIQPDFRRLLAYSSISHLGFVVVGLFALNYQGLQGSLLTMINLGFSTAGLFFIAGFLYSRQQTTQLSAFGGMAKQVPLLATFFLLIGLASIGLPGTNGFVGEFLILLGAFKAKWWFGAIAVLGVIFGAAYFLWYYERAMLGPVGKAVKDTMQDLQLRELVIALSLSIMIIWIGLYPAPFLRIMNGSVQALVDRLNHGTVAADYTDHSSRFDKLTVPSRVEGPVTRH</sequence>
<keyword evidence="4 7" id="KW-1133">Transmembrane helix</keyword>
<keyword evidence="3 6" id="KW-0812">Transmembrane</keyword>
<comment type="subcellular location">
    <subcellularLocation>
        <location evidence="1">Endomembrane system</location>
        <topology evidence="1">Multi-pass membrane protein</topology>
    </subcellularLocation>
    <subcellularLocation>
        <location evidence="6">Membrane</location>
        <topology evidence="6">Multi-pass membrane protein</topology>
    </subcellularLocation>
</comment>
<evidence type="ECO:0000256" key="6">
    <source>
        <dbReference type="RuleBase" id="RU000320"/>
    </source>
</evidence>
<accession>A0A0K2G6M5</accession>
<dbReference type="InterPro" id="IPR001750">
    <property type="entry name" value="ND/Mrp_TM"/>
</dbReference>
<dbReference type="InterPro" id="IPR010227">
    <property type="entry name" value="NADH_Q_OxRdtase_chainM/4"/>
</dbReference>
<dbReference type="GO" id="GO:0012505">
    <property type="term" value="C:endomembrane system"/>
    <property type="evidence" value="ECO:0007669"/>
    <property type="project" value="UniProtKB-SubCell"/>
</dbReference>
<dbReference type="NCBIfam" id="TIGR01972">
    <property type="entry name" value="NDH_I_M"/>
    <property type="match status" value="1"/>
</dbReference>
<organism evidence="9 10">
    <name type="scientific">Nitrospira moscoviensis</name>
    <dbReference type="NCBI Taxonomy" id="42253"/>
    <lineage>
        <taxon>Bacteria</taxon>
        <taxon>Pseudomonadati</taxon>
        <taxon>Nitrospirota</taxon>
        <taxon>Nitrospiria</taxon>
        <taxon>Nitrospirales</taxon>
        <taxon>Nitrospiraceae</taxon>
        <taxon>Nitrospira</taxon>
    </lineage>
</organism>
<feature type="transmembrane region" description="Helical" evidence="7">
    <location>
        <begin position="38"/>
        <end position="58"/>
    </location>
</feature>
<feature type="transmembrane region" description="Helical" evidence="7">
    <location>
        <begin position="6"/>
        <end position="29"/>
    </location>
</feature>
<dbReference type="GO" id="GO:0048039">
    <property type="term" value="F:ubiquinone binding"/>
    <property type="evidence" value="ECO:0007669"/>
    <property type="project" value="TreeGrafter"/>
</dbReference>
<evidence type="ECO:0000256" key="2">
    <source>
        <dbReference type="ARBA" id="ARBA00009025"/>
    </source>
</evidence>
<dbReference type="PANTHER" id="PTHR43507:SF1">
    <property type="entry name" value="NADH-UBIQUINONE OXIDOREDUCTASE CHAIN 4"/>
    <property type="match status" value="1"/>
</dbReference>
<evidence type="ECO:0000256" key="1">
    <source>
        <dbReference type="ARBA" id="ARBA00004127"/>
    </source>
</evidence>
<feature type="transmembrane region" description="Helical" evidence="7">
    <location>
        <begin position="171"/>
        <end position="193"/>
    </location>
</feature>
<evidence type="ECO:0000313" key="9">
    <source>
        <dbReference type="EMBL" id="ALA56598.1"/>
    </source>
</evidence>
<feature type="transmembrane region" description="Helical" evidence="7">
    <location>
        <begin position="289"/>
        <end position="310"/>
    </location>
</feature>
<dbReference type="GO" id="GO:0015990">
    <property type="term" value="P:electron transport coupled proton transport"/>
    <property type="evidence" value="ECO:0007669"/>
    <property type="project" value="TreeGrafter"/>
</dbReference>
<dbReference type="STRING" id="42253.NITMOv2_0158"/>
<dbReference type="RefSeq" id="WP_053378065.1">
    <property type="nucleotide sequence ID" value="NZ_CP011801.1"/>
</dbReference>
<dbReference type="EC" id="1.6.99.5" evidence="9"/>
<keyword evidence="5 7" id="KW-0472">Membrane</keyword>
<feature type="transmembrane region" description="Helical" evidence="7">
    <location>
        <begin position="141"/>
        <end position="159"/>
    </location>
</feature>
<evidence type="ECO:0000256" key="4">
    <source>
        <dbReference type="ARBA" id="ARBA00022989"/>
    </source>
</evidence>
<feature type="transmembrane region" description="Helical" evidence="7">
    <location>
        <begin position="78"/>
        <end position="104"/>
    </location>
</feature>
<evidence type="ECO:0000256" key="7">
    <source>
        <dbReference type="SAM" id="Phobius"/>
    </source>
</evidence>
<evidence type="ECO:0000313" key="10">
    <source>
        <dbReference type="Proteomes" id="UP000069205"/>
    </source>
</evidence>
<feature type="domain" description="NADH:quinone oxidoreductase/Mrp antiporter transmembrane" evidence="8">
    <location>
        <begin position="134"/>
        <end position="433"/>
    </location>
</feature>
<dbReference type="GO" id="GO:0008137">
    <property type="term" value="F:NADH dehydrogenase (ubiquinone) activity"/>
    <property type="evidence" value="ECO:0007669"/>
    <property type="project" value="InterPro"/>
</dbReference>